<gene>
    <name evidence="3" type="ORF">GCM10007981_00790</name>
</gene>
<dbReference type="Proteomes" id="UP000610960">
    <property type="component" value="Unassembled WGS sequence"/>
</dbReference>
<evidence type="ECO:0000259" key="2">
    <source>
        <dbReference type="Pfam" id="PF13559"/>
    </source>
</evidence>
<organism evidence="3 4">
    <name type="scientific">Thermocladium modestius</name>
    <dbReference type="NCBI Taxonomy" id="62609"/>
    <lineage>
        <taxon>Archaea</taxon>
        <taxon>Thermoproteota</taxon>
        <taxon>Thermoprotei</taxon>
        <taxon>Thermoproteales</taxon>
        <taxon>Thermoproteaceae</taxon>
        <taxon>Thermocladium</taxon>
    </lineage>
</organism>
<feature type="transmembrane region" description="Helical" evidence="1">
    <location>
        <begin position="346"/>
        <end position="372"/>
    </location>
</feature>
<accession>A0A830GT95</accession>
<dbReference type="InterPro" id="IPR025403">
    <property type="entry name" value="TgpA-like_C"/>
</dbReference>
<evidence type="ECO:0000256" key="1">
    <source>
        <dbReference type="SAM" id="Phobius"/>
    </source>
</evidence>
<evidence type="ECO:0000313" key="4">
    <source>
        <dbReference type="Proteomes" id="UP000610960"/>
    </source>
</evidence>
<name>A0A830GT95_9CREN</name>
<sequence length="493" mass="52008">MRALYIAIATVAVIAIAALMGHSPTPSTHIQPLNQSLTGLIIANYNGFIGVNITAMADLIHGNSSQLSALRGELSNINSGLASLYSTYREALSEETVNYSEARRLAAEGVALDRELYGETKGAINELMAVLPQYSGLAKVINLSIAQELTSINETLNGVLAAPSNAALSLYQPTALAVNVTGAVRWGQAVNVTGQATGPPSRPITIAVDGETIRTETRGGEFSASIGTLRLAPGNYTVAVYAAPYGGYGPAAYTAMVQVIGVPTRARVAVSWVAVAGFPFQVGVAVSPWLARRVNITIAVGGEAINVTAESPAVVEEIRAPLDWGTGYQPVAVAISPSYPLEGGRYYASILVVNPLQIAMPIAFTLGLAVAVKRSMRREREERVGKEERGREVKALAERLSAGTKRLGPNGERAVKALAGAIRGVEAVTGVEFAPSMTLREYLAAASQRLGEGARGEALRELIELAEPILYSAHEPGEEEVRRAEELRRVVAG</sequence>
<keyword evidence="1" id="KW-1133">Transmembrane helix</keyword>
<reference evidence="3" key="2">
    <citation type="submission" date="2020-09" db="EMBL/GenBank/DDBJ databases">
        <authorList>
            <person name="Sun Q."/>
            <person name="Ohkuma M."/>
        </authorList>
    </citation>
    <scope>NUCLEOTIDE SEQUENCE</scope>
    <source>
        <strain evidence="3">JCM 10088</strain>
    </source>
</reference>
<keyword evidence="4" id="KW-1185">Reference proteome</keyword>
<proteinExistence type="predicted"/>
<comment type="caution">
    <text evidence="3">The sequence shown here is derived from an EMBL/GenBank/DDBJ whole genome shotgun (WGS) entry which is preliminary data.</text>
</comment>
<dbReference type="RefSeq" id="WP_188595505.1">
    <property type="nucleotide sequence ID" value="NZ_BMNL01000001.1"/>
</dbReference>
<protein>
    <recommendedName>
        <fullName evidence="2">Protein-glutamine gamma-glutamyltransferase-like C-terminal domain-containing protein</fullName>
    </recommendedName>
</protein>
<dbReference type="EMBL" id="BMNL01000001">
    <property type="protein sequence ID" value="GGP18976.1"/>
    <property type="molecule type" value="Genomic_DNA"/>
</dbReference>
<keyword evidence="1" id="KW-0472">Membrane</keyword>
<keyword evidence="1" id="KW-0812">Transmembrane</keyword>
<feature type="domain" description="Protein-glutamine gamma-glutamyltransferase-like C-terminal" evidence="2">
    <location>
        <begin position="421"/>
        <end position="487"/>
    </location>
</feature>
<reference evidence="3" key="1">
    <citation type="journal article" date="2014" name="Int. J. Syst. Evol. Microbiol.">
        <title>Complete genome sequence of Corynebacterium casei LMG S-19264T (=DSM 44701T), isolated from a smear-ripened cheese.</title>
        <authorList>
            <consortium name="US DOE Joint Genome Institute (JGI-PGF)"/>
            <person name="Walter F."/>
            <person name="Albersmeier A."/>
            <person name="Kalinowski J."/>
            <person name="Ruckert C."/>
        </authorList>
    </citation>
    <scope>NUCLEOTIDE SEQUENCE</scope>
    <source>
        <strain evidence="3">JCM 10088</strain>
    </source>
</reference>
<dbReference type="Pfam" id="PF13559">
    <property type="entry name" value="DUF4129"/>
    <property type="match status" value="1"/>
</dbReference>
<dbReference type="AlphaFoldDB" id="A0A830GT95"/>
<evidence type="ECO:0000313" key="3">
    <source>
        <dbReference type="EMBL" id="GGP18976.1"/>
    </source>
</evidence>